<dbReference type="SUPFAM" id="SSF52540">
    <property type="entry name" value="P-loop containing nucleoside triphosphate hydrolases"/>
    <property type="match status" value="1"/>
</dbReference>
<dbReference type="InterPro" id="IPR040782">
    <property type="entry name" value="KfrB"/>
</dbReference>
<organism evidence="2 3">
    <name type="scientific">Aquipseudomonas alcaligenes</name>
    <name type="common">Pseudomonas alcaligenes</name>
    <dbReference type="NCBI Taxonomy" id="43263"/>
    <lineage>
        <taxon>Bacteria</taxon>
        <taxon>Pseudomonadati</taxon>
        <taxon>Pseudomonadota</taxon>
        <taxon>Gammaproteobacteria</taxon>
        <taxon>Pseudomonadales</taxon>
        <taxon>Pseudomonadaceae</taxon>
        <taxon>Aquipseudomonas</taxon>
    </lineage>
</organism>
<protein>
    <recommendedName>
        <fullName evidence="1">AAA+ ATPase domain-containing protein</fullName>
    </recommendedName>
</protein>
<evidence type="ECO:0000259" key="1">
    <source>
        <dbReference type="SMART" id="SM00382"/>
    </source>
</evidence>
<evidence type="ECO:0000313" key="2">
    <source>
        <dbReference type="EMBL" id="TXI28400.1"/>
    </source>
</evidence>
<dbReference type="EMBL" id="SSFO01000276">
    <property type="protein sequence ID" value="TXI28400.1"/>
    <property type="molecule type" value="Genomic_DNA"/>
</dbReference>
<proteinExistence type="predicted"/>
<sequence>MSEDGLRMVVIAGPNGSGKSTVTEGLRLADQFPAEYINADDIAKNELQDIADPVARNRQAAAMAEERRKAALDSGEPFAFETVLSTPGKLALFDEARDKGFSVNLVFITTADAAINLERVQIRVAKGGHPVPADKIAERYERAMQLLPSAIQKSDYAEVYDNSSDERGPKLIAMKQGQHLDYDDTGMPWVTERLAKQFEARAASRADLVKLAAGEGIQEAHIGQGKSYRGLIVGVTEHHALQRLADNSLVLHDRALCPPGQQLRVGQALSISYQFGPDGKHVKQSMGGPKI</sequence>
<feature type="domain" description="AAA+ ATPase" evidence="1">
    <location>
        <begin position="5"/>
        <end position="256"/>
    </location>
</feature>
<dbReference type="AlphaFoldDB" id="A0A5C7VT63"/>
<dbReference type="InterPro" id="IPR003593">
    <property type="entry name" value="AAA+_ATPase"/>
</dbReference>
<dbReference type="SMART" id="SM00382">
    <property type="entry name" value="AAA"/>
    <property type="match status" value="1"/>
</dbReference>
<dbReference type="Pfam" id="PF18790">
    <property type="entry name" value="KfrB"/>
    <property type="match status" value="1"/>
</dbReference>
<dbReference type="Gene3D" id="3.40.50.300">
    <property type="entry name" value="P-loop containing nucleotide triphosphate hydrolases"/>
    <property type="match status" value="1"/>
</dbReference>
<dbReference type="InterPro" id="IPR027417">
    <property type="entry name" value="P-loop_NTPase"/>
</dbReference>
<comment type="caution">
    <text evidence="2">The sequence shown here is derived from an EMBL/GenBank/DDBJ whole genome shotgun (WGS) entry which is preliminary data.</text>
</comment>
<reference evidence="2 3" key="1">
    <citation type="submission" date="2018-09" db="EMBL/GenBank/DDBJ databases">
        <title>Metagenome Assembled Genomes from an Advanced Water Purification Facility.</title>
        <authorList>
            <person name="Stamps B.W."/>
            <person name="Spear J.R."/>
        </authorList>
    </citation>
    <scope>NUCLEOTIDE SEQUENCE [LARGE SCALE GENOMIC DNA]</scope>
    <source>
        <strain evidence="2">Bin_52_1</strain>
    </source>
</reference>
<gene>
    <name evidence="2" type="ORF">E6Q69_16370</name>
</gene>
<dbReference type="PANTHER" id="PTHR39206:SF1">
    <property type="entry name" value="SLL8004 PROTEIN"/>
    <property type="match status" value="1"/>
</dbReference>
<dbReference type="PANTHER" id="PTHR39206">
    <property type="entry name" value="SLL8004 PROTEIN"/>
    <property type="match status" value="1"/>
</dbReference>
<evidence type="ECO:0000313" key="3">
    <source>
        <dbReference type="Proteomes" id="UP000321110"/>
    </source>
</evidence>
<dbReference type="Proteomes" id="UP000321110">
    <property type="component" value="Unassembled WGS sequence"/>
</dbReference>
<accession>A0A5C7VT63</accession>
<dbReference type="Pfam" id="PF13671">
    <property type="entry name" value="AAA_33"/>
    <property type="match status" value="1"/>
</dbReference>
<name>A0A5C7VT63_AQUAC</name>